<keyword evidence="2" id="KW-0813">Transport</keyword>
<dbReference type="PANTHER" id="PTHR43791">
    <property type="entry name" value="PERMEASE-RELATED"/>
    <property type="match status" value="1"/>
</dbReference>
<evidence type="ECO:0000256" key="1">
    <source>
        <dbReference type="ARBA" id="ARBA00004141"/>
    </source>
</evidence>
<dbReference type="EMBL" id="KI912110">
    <property type="protein sequence ID" value="ETS84169.1"/>
    <property type="molecule type" value="Genomic_DNA"/>
</dbReference>
<feature type="transmembrane region" description="Helical" evidence="7">
    <location>
        <begin position="52"/>
        <end position="70"/>
    </location>
</feature>
<dbReference type="OMA" id="MNTIANC"/>
<dbReference type="InterPro" id="IPR020846">
    <property type="entry name" value="MFS_dom"/>
</dbReference>
<feature type="transmembrane region" description="Helical" evidence="7">
    <location>
        <begin position="351"/>
        <end position="370"/>
    </location>
</feature>
<evidence type="ECO:0000256" key="5">
    <source>
        <dbReference type="ARBA" id="ARBA00023136"/>
    </source>
</evidence>
<feature type="transmembrane region" description="Helical" evidence="7">
    <location>
        <begin position="90"/>
        <end position="112"/>
    </location>
</feature>
<dbReference type="InterPro" id="IPR011701">
    <property type="entry name" value="MFS"/>
</dbReference>
<dbReference type="AlphaFoldDB" id="W3XDR9"/>
<feature type="domain" description="Major facilitator superfamily (MFS) profile" evidence="8">
    <location>
        <begin position="52"/>
        <end position="469"/>
    </location>
</feature>
<dbReference type="PROSITE" id="PS50850">
    <property type="entry name" value="MFS"/>
    <property type="match status" value="1"/>
</dbReference>
<feature type="transmembrane region" description="Helical" evidence="7">
    <location>
        <begin position="286"/>
        <end position="307"/>
    </location>
</feature>
<reference evidence="10" key="1">
    <citation type="journal article" date="2015" name="BMC Genomics">
        <title>Genomic and transcriptomic analysis of the endophytic fungus Pestalotiopsis fici reveals its lifestyle and high potential for synthesis of natural products.</title>
        <authorList>
            <person name="Wang X."/>
            <person name="Zhang X."/>
            <person name="Liu L."/>
            <person name="Xiang M."/>
            <person name="Wang W."/>
            <person name="Sun X."/>
            <person name="Che Y."/>
            <person name="Guo L."/>
            <person name="Liu G."/>
            <person name="Guo L."/>
            <person name="Wang C."/>
            <person name="Yin W.B."/>
            <person name="Stadler M."/>
            <person name="Zhang X."/>
            <person name="Liu X."/>
        </authorList>
    </citation>
    <scope>NUCLEOTIDE SEQUENCE [LARGE SCALE GENOMIC DNA]</scope>
    <source>
        <strain evidence="10">W106-1 / CGMCC3.15140</strain>
    </source>
</reference>
<comment type="subcellular location">
    <subcellularLocation>
        <location evidence="1">Membrane</location>
        <topology evidence="1">Multi-pass membrane protein</topology>
    </subcellularLocation>
</comment>
<dbReference type="OrthoDB" id="3639251at2759"/>
<organism evidence="9 10">
    <name type="scientific">Pestalotiopsis fici (strain W106-1 / CGMCC3.15140)</name>
    <dbReference type="NCBI Taxonomy" id="1229662"/>
    <lineage>
        <taxon>Eukaryota</taxon>
        <taxon>Fungi</taxon>
        <taxon>Dikarya</taxon>
        <taxon>Ascomycota</taxon>
        <taxon>Pezizomycotina</taxon>
        <taxon>Sordariomycetes</taxon>
        <taxon>Xylariomycetidae</taxon>
        <taxon>Amphisphaeriales</taxon>
        <taxon>Sporocadaceae</taxon>
        <taxon>Pestalotiopsis</taxon>
    </lineage>
</organism>
<dbReference type="KEGG" id="pfy:PFICI_02194"/>
<evidence type="ECO:0000259" key="8">
    <source>
        <dbReference type="PROSITE" id="PS50850"/>
    </source>
</evidence>
<keyword evidence="5 7" id="KW-0472">Membrane</keyword>
<dbReference type="GO" id="GO:0022857">
    <property type="term" value="F:transmembrane transporter activity"/>
    <property type="evidence" value="ECO:0007669"/>
    <property type="project" value="InterPro"/>
</dbReference>
<dbReference type="SUPFAM" id="SSF103473">
    <property type="entry name" value="MFS general substrate transporter"/>
    <property type="match status" value="1"/>
</dbReference>
<evidence type="ECO:0000256" key="7">
    <source>
        <dbReference type="SAM" id="Phobius"/>
    </source>
</evidence>
<feature type="transmembrane region" description="Helical" evidence="7">
    <location>
        <begin position="212"/>
        <end position="233"/>
    </location>
</feature>
<feature type="compositionally biased region" description="Basic and acidic residues" evidence="6">
    <location>
        <begin position="12"/>
        <end position="24"/>
    </location>
</feature>
<feature type="region of interest" description="Disordered" evidence="6">
    <location>
        <begin position="1"/>
        <end position="29"/>
    </location>
</feature>
<dbReference type="RefSeq" id="XP_007828966.1">
    <property type="nucleotide sequence ID" value="XM_007830775.1"/>
</dbReference>
<dbReference type="InParanoid" id="W3XDR9"/>
<evidence type="ECO:0000256" key="2">
    <source>
        <dbReference type="ARBA" id="ARBA00022448"/>
    </source>
</evidence>
<sequence length="488" mass="54737">MASTVEKNNITDVHDNTTNDEKDQQTQPDVDLDEEYTLPEQRKIIHKVDRRLLIILGLIQAVSFLDRANMSNAAVAGMTKDLQLGVSNRYSIILIVFFAPYVIAQYPASILVRKIGPRIFLSSVTLLWGIIMLCFSFVQHWTSLIALRFLLGILEAGSFPGLYYLVSAWYSRFDLYKRTSVFYLIGVLGSALGGVLGASFSQMKGLADYNGWRWIFIMEGIITCLIGMASFIFTVDFPEQAHKAWGFLTESESAFIIRRLNRDRQDAEPELFSIRKFLKPAGDWKIWIFALMFFCSTIQAYAIGYFLPIILKEELGFTEVQANGLSTPPYVGAMLLMFVEGYLSDKIRLRYPFLYLNACMNITGLCLMVWSRSSAVQYLGTMFLTAGCSAAIPLIMAWQANNIRGTWKRAFCSASMISFGGIGGIAGSLAFRSEDAPKYLPGIYACLTANGVILVLGVIIVLHFWIQNRRANAEQTVIEGLIGFRYAL</sequence>
<feature type="transmembrane region" description="Helical" evidence="7">
    <location>
        <begin position="181"/>
        <end position="200"/>
    </location>
</feature>
<dbReference type="GeneID" id="19267207"/>
<keyword evidence="10" id="KW-1185">Reference proteome</keyword>
<accession>W3XDR9</accession>
<dbReference type="Pfam" id="PF07690">
    <property type="entry name" value="MFS_1"/>
    <property type="match status" value="1"/>
</dbReference>
<dbReference type="HOGENOM" id="CLU_001265_0_1_1"/>
<proteinExistence type="predicted"/>
<dbReference type="GO" id="GO:0016020">
    <property type="term" value="C:membrane"/>
    <property type="evidence" value="ECO:0007669"/>
    <property type="project" value="UniProtKB-SubCell"/>
</dbReference>
<evidence type="ECO:0000256" key="6">
    <source>
        <dbReference type="SAM" id="MobiDB-lite"/>
    </source>
</evidence>
<dbReference type="InterPro" id="IPR036259">
    <property type="entry name" value="MFS_trans_sf"/>
</dbReference>
<dbReference type="eggNOG" id="KOG2533">
    <property type="taxonomic scope" value="Eukaryota"/>
</dbReference>
<dbReference type="PANTHER" id="PTHR43791:SF47">
    <property type="entry name" value="MAJOR FACILITATOR SUPERFAMILY (MFS) PROFILE DOMAIN-CONTAINING PROTEIN-RELATED"/>
    <property type="match status" value="1"/>
</dbReference>
<evidence type="ECO:0000256" key="3">
    <source>
        <dbReference type="ARBA" id="ARBA00022692"/>
    </source>
</evidence>
<dbReference type="Gene3D" id="1.20.1250.20">
    <property type="entry name" value="MFS general substrate transporter like domains"/>
    <property type="match status" value="2"/>
</dbReference>
<keyword evidence="4 7" id="KW-1133">Transmembrane helix</keyword>
<feature type="transmembrane region" description="Helical" evidence="7">
    <location>
        <begin position="119"/>
        <end position="139"/>
    </location>
</feature>
<feature type="transmembrane region" description="Helical" evidence="7">
    <location>
        <begin position="442"/>
        <end position="466"/>
    </location>
</feature>
<dbReference type="FunFam" id="1.20.1250.20:FF:000018">
    <property type="entry name" value="MFS transporter permease"/>
    <property type="match status" value="1"/>
</dbReference>
<evidence type="ECO:0000313" key="9">
    <source>
        <dbReference type="EMBL" id="ETS84169.1"/>
    </source>
</evidence>
<gene>
    <name evidence="9" type="ORF">PFICI_02194</name>
</gene>
<feature type="compositionally biased region" description="Polar residues" evidence="6">
    <location>
        <begin position="1"/>
        <end position="11"/>
    </location>
</feature>
<dbReference type="FunFam" id="1.20.1250.20:FF:000013">
    <property type="entry name" value="MFS general substrate transporter"/>
    <property type="match status" value="1"/>
</dbReference>
<feature type="transmembrane region" description="Helical" evidence="7">
    <location>
        <begin position="145"/>
        <end position="169"/>
    </location>
</feature>
<protein>
    <recommendedName>
        <fullName evidence="8">Major facilitator superfamily (MFS) profile domain-containing protein</fullName>
    </recommendedName>
</protein>
<feature type="transmembrane region" description="Helical" evidence="7">
    <location>
        <begin position="376"/>
        <end position="398"/>
    </location>
</feature>
<evidence type="ECO:0000256" key="4">
    <source>
        <dbReference type="ARBA" id="ARBA00022989"/>
    </source>
</evidence>
<evidence type="ECO:0000313" key="10">
    <source>
        <dbReference type="Proteomes" id="UP000030651"/>
    </source>
</evidence>
<keyword evidence="3 7" id="KW-0812">Transmembrane</keyword>
<name>W3XDR9_PESFW</name>
<feature type="transmembrane region" description="Helical" evidence="7">
    <location>
        <begin position="327"/>
        <end position="344"/>
    </location>
</feature>
<dbReference type="Proteomes" id="UP000030651">
    <property type="component" value="Unassembled WGS sequence"/>
</dbReference>
<feature type="transmembrane region" description="Helical" evidence="7">
    <location>
        <begin position="410"/>
        <end position="430"/>
    </location>
</feature>